<dbReference type="InterPro" id="IPR014729">
    <property type="entry name" value="Rossmann-like_a/b/a_fold"/>
</dbReference>
<keyword evidence="4" id="KW-0067">ATP-binding</keyword>
<dbReference type="InterPro" id="IPR033705">
    <property type="entry name" value="Anticodon_Ia_Val"/>
</dbReference>
<dbReference type="PRINTS" id="PR00986">
    <property type="entry name" value="TRNASYNTHVAL"/>
</dbReference>
<evidence type="ECO:0000256" key="8">
    <source>
        <dbReference type="NCBIfam" id="TIGR00422"/>
    </source>
</evidence>
<keyword evidence="6" id="KW-0030">Aminoacyl-tRNA synthetase</keyword>
<feature type="domain" description="Aminoacyl-tRNA synthetase class Ia" evidence="9">
    <location>
        <begin position="13"/>
        <end position="606"/>
    </location>
</feature>
<evidence type="ECO:0000256" key="5">
    <source>
        <dbReference type="ARBA" id="ARBA00022917"/>
    </source>
</evidence>
<comment type="catalytic activity">
    <reaction evidence="7">
        <text>tRNA(Val) + L-valine + ATP = L-valyl-tRNA(Val) + AMP + diphosphate</text>
        <dbReference type="Rhea" id="RHEA:10704"/>
        <dbReference type="Rhea" id="RHEA-COMP:9672"/>
        <dbReference type="Rhea" id="RHEA-COMP:9708"/>
        <dbReference type="ChEBI" id="CHEBI:30616"/>
        <dbReference type="ChEBI" id="CHEBI:33019"/>
        <dbReference type="ChEBI" id="CHEBI:57762"/>
        <dbReference type="ChEBI" id="CHEBI:78442"/>
        <dbReference type="ChEBI" id="CHEBI:78537"/>
        <dbReference type="ChEBI" id="CHEBI:456215"/>
        <dbReference type="EC" id="6.1.1.9"/>
    </reaction>
</comment>
<dbReference type="AlphaFoldDB" id="A0A1F7YLE8"/>
<evidence type="ECO:0000256" key="2">
    <source>
        <dbReference type="ARBA" id="ARBA00022598"/>
    </source>
</evidence>
<dbReference type="Pfam" id="PF08264">
    <property type="entry name" value="Anticodon_1"/>
    <property type="match status" value="1"/>
</dbReference>
<evidence type="ECO:0000313" key="11">
    <source>
        <dbReference type="EMBL" id="OGM28010.1"/>
    </source>
</evidence>
<keyword evidence="3" id="KW-0547">Nucleotide-binding</keyword>
<dbReference type="SUPFAM" id="SSF52374">
    <property type="entry name" value="Nucleotidylyl transferase"/>
    <property type="match status" value="1"/>
</dbReference>
<dbReference type="EMBL" id="MGGI01000001">
    <property type="protein sequence ID" value="OGM28010.1"/>
    <property type="molecule type" value="Genomic_DNA"/>
</dbReference>
<dbReference type="GO" id="GO:0006438">
    <property type="term" value="P:valyl-tRNA aminoacylation"/>
    <property type="evidence" value="ECO:0007669"/>
    <property type="project" value="UniProtKB-UniRule"/>
</dbReference>
<dbReference type="NCBIfam" id="NF004349">
    <property type="entry name" value="PRK05729.1"/>
    <property type="match status" value="1"/>
</dbReference>
<dbReference type="GO" id="GO:0002161">
    <property type="term" value="F:aminoacyl-tRNA deacylase activity"/>
    <property type="evidence" value="ECO:0007669"/>
    <property type="project" value="InterPro"/>
</dbReference>
<protein>
    <recommendedName>
        <fullName evidence="1 8">Valine--tRNA ligase</fullName>
        <ecNumber evidence="1 8">6.1.1.9</ecNumber>
    </recommendedName>
</protein>
<dbReference type="CDD" id="cd07962">
    <property type="entry name" value="Anticodon_Ia_Val"/>
    <property type="match status" value="1"/>
</dbReference>
<evidence type="ECO:0000256" key="1">
    <source>
        <dbReference type="ARBA" id="ARBA00013169"/>
    </source>
</evidence>
<dbReference type="GO" id="GO:0005524">
    <property type="term" value="F:ATP binding"/>
    <property type="evidence" value="ECO:0007669"/>
    <property type="project" value="UniProtKB-KW"/>
</dbReference>
<dbReference type="PANTHER" id="PTHR11946">
    <property type="entry name" value="VALYL-TRNA SYNTHETASES"/>
    <property type="match status" value="1"/>
</dbReference>
<dbReference type="InterPro" id="IPR002300">
    <property type="entry name" value="aa-tRNA-synth_Ia"/>
</dbReference>
<reference evidence="11 12" key="1">
    <citation type="journal article" date="2016" name="Nat. Commun.">
        <title>Thousands of microbial genomes shed light on interconnected biogeochemical processes in an aquifer system.</title>
        <authorList>
            <person name="Anantharaman K."/>
            <person name="Brown C.T."/>
            <person name="Hug L.A."/>
            <person name="Sharon I."/>
            <person name="Castelle C.J."/>
            <person name="Probst A.J."/>
            <person name="Thomas B.C."/>
            <person name="Singh A."/>
            <person name="Wilkins M.J."/>
            <person name="Karaoz U."/>
            <person name="Brodie E.L."/>
            <person name="Williams K.H."/>
            <person name="Hubbard S.S."/>
            <person name="Banfield J.F."/>
        </authorList>
    </citation>
    <scope>NUCLEOTIDE SEQUENCE [LARGE SCALE GENOMIC DNA]</scope>
</reference>
<evidence type="ECO:0000313" key="12">
    <source>
        <dbReference type="Proteomes" id="UP000178851"/>
    </source>
</evidence>
<keyword evidence="5" id="KW-0648">Protein biosynthesis</keyword>
<evidence type="ECO:0000256" key="3">
    <source>
        <dbReference type="ARBA" id="ARBA00022741"/>
    </source>
</evidence>
<dbReference type="Gene3D" id="3.40.50.620">
    <property type="entry name" value="HUPs"/>
    <property type="match status" value="2"/>
</dbReference>
<evidence type="ECO:0000256" key="6">
    <source>
        <dbReference type="ARBA" id="ARBA00023146"/>
    </source>
</evidence>
<comment type="caution">
    <text evidence="11">The sequence shown here is derived from an EMBL/GenBank/DDBJ whole genome shotgun (WGS) entry which is preliminary data.</text>
</comment>
<dbReference type="Pfam" id="PF00133">
    <property type="entry name" value="tRNA-synt_1"/>
    <property type="match status" value="1"/>
</dbReference>
<dbReference type="InterPro" id="IPR009008">
    <property type="entry name" value="Val/Leu/Ile-tRNA-synth_edit"/>
</dbReference>
<dbReference type="InterPro" id="IPR013155">
    <property type="entry name" value="M/V/L/I-tRNA-synth_anticd-bd"/>
</dbReference>
<dbReference type="Proteomes" id="UP000178851">
    <property type="component" value="Unassembled WGS sequence"/>
</dbReference>
<evidence type="ECO:0000259" key="9">
    <source>
        <dbReference type="Pfam" id="PF00133"/>
    </source>
</evidence>
<dbReference type="GO" id="GO:0005829">
    <property type="term" value="C:cytosol"/>
    <property type="evidence" value="ECO:0007669"/>
    <property type="project" value="TreeGrafter"/>
</dbReference>
<dbReference type="SUPFAM" id="SSF47323">
    <property type="entry name" value="Anticodon-binding domain of a subclass of class I aminoacyl-tRNA synthetases"/>
    <property type="match status" value="1"/>
</dbReference>
<evidence type="ECO:0000256" key="4">
    <source>
        <dbReference type="ARBA" id="ARBA00022840"/>
    </source>
</evidence>
<evidence type="ECO:0000259" key="10">
    <source>
        <dbReference type="Pfam" id="PF08264"/>
    </source>
</evidence>
<dbReference type="NCBIfam" id="TIGR00422">
    <property type="entry name" value="valS"/>
    <property type="match status" value="1"/>
</dbReference>
<dbReference type="InterPro" id="IPR009080">
    <property type="entry name" value="tRNAsynth_Ia_anticodon-bd"/>
</dbReference>
<feature type="domain" description="Methionyl/Valyl/Leucyl/Isoleucyl-tRNA synthetase anticodon-binding" evidence="10">
    <location>
        <begin position="655"/>
        <end position="757"/>
    </location>
</feature>
<dbReference type="GO" id="GO:0004832">
    <property type="term" value="F:valine-tRNA ligase activity"/>
    <property type="evidence" value="ECO:0007669"/>
    <property type="project" value="UniProtKB-UniRule"/>
</dbReference>
<proteinExistence type="predicted"/>
<dbReference type="PANTHER" id="PTHR11946:SF93">
    <property type="entry name" value="VALINE--TRNA LIGASE, CHLOROPLASTIC_MITOCHONDRIAL 2"/>
    <property type="match status" value="1"/>
</dbReference>
<evidence type="ECO:0000256" key="7">
    <source>
        <dbReference type="ARBA" id="ARBA00047552"/>
    </source>
</evidence>
<dbReference type="InterPro" id="IPR002303">
    <property type="entry name" value="Valyl-tRNA_ligase"/>
</dbReference>
<keyword evidence="2 11" id="KW-0436">Ligase</keyword>
<organism evidence="11 12">
    <name type="scientific">Candidatus Woesebacteria bacterium RIFCSPHIGHO2_01_FULL_39_28</name>
    <dbReference type="NCBI Taxonomy" id="1802496"/>
    <lineage>
        <taxon>Bacteria</taxon>
        <taxon>Candidatus Woeseibacteriota</taxon>
    </lineage>
</organism>
<dbReference type="Gene3D" id="1.10.730.10">
    <property type="entry name" value="Isoleucyl-tRNA Synthetase, Domain 1"/>
    <property type="match status" value="1"/>
</dbReference>
<dbReference type="EC" id="6.1.1.9" evidence="1 8"/>
<dbReference type="SUPFAM" id="SSF50677">
    <property type="entry name" value="ValRS/IleRS/LeuRS editing domain"/>
    <property type="match status" value="1"/>
</dbReference>
<sequence>MDKTYNHKIYEEKIYEIWETSGAFTPKIDKTKKPFTIILPLPNASGRMHTGNVLMIAIEDILIRWKKMQGFCTLWIPGTDHAGTETQITFERELKKQGMSRFEYDRNSLYQEIWNFVMNNKNLIENQIRTMGASVDWTRYKFTLNPDVVNLVQNTFKKMATEGLVYRDDYMVNYCPTCGTTYADIEVAHKERKDILYYIKYGPFIIATVRPESKFRDTALAVNPKDKRYQRWIDKTLEIPGLLGTITMKVIPDPEVDPKFGTGIMKVTPAHDPHDFELGKKFDLPVLPIIDLEGRMDFTWFLKGPNKNKKYKERAQKYQAKKVIEARKLIVEDLKKDGLLLKTDETYIHSVPVCKAGHDIEPSILPNWYIKVSSLKKPAQNAVENGKIKIYPPWRKITYTRWMETMHDWAISRQNVWGIRIPAWYDVSKNPGLVVSLVDKNRKLVKAKISELLKIYPFAEIELGLQTLRAGKEDKYIISAEKPGLTFLQETDTFDTWFSSGQWPLASLGYPDSEDFKYFYPTSVLETGWEILSKWVSRMIMFGYYLTRKPPFKDIYLHGIVKALDGRKMSKSLGNVINPDDYIDQYGVDALRMGLVIGNGNGKDFNFPSDKVIASRKFANKVWNIARFLIIMFESFKKEVPFYSDKINSKIKIEDRKILKKLDQTVKKIDNSLEKYRFADAAEEIYQFIWHELADIYLEQIKNREDKNIALAVLRHVFINSLRLLHPFMPFVTEAIWGELKNIRKYSDELLINSSWPN</sequence>
<accession>A0A1F7YLE8</accession>
<name>A0A1F7YLE8_9BACT</name>
<gene>
    <name evidence="11" type="ORF">A2627_00515</name>
</gene>